<dbReference type="SUPFAM" id="SSF57196">
    <property type="entry name" value="EGF/Laminin"/>
    <property type="match status" value="1"/>
</dbReference>
<feature type="disulfide bond" evidence="4">
    <location>
        <begin position="125"/>
        <end position="135"/>
    </location>
</feature>
<dbReference type="GO" id="GO:0005102">
    <property type="term" value="F:signaling receptor binding"/>
    <property type="evidence" value="ECO:0007669"/>
    <property type="project" value="TreeGrafter"/>
</dbReference>
<feature type="domain" description="EGF-like" evidence="6">
    <location>
        <begin position="121"/>
        <end position="153"/>
    </location>
</feature>
<dbReference type="GO" id="GO:0005576">
    <property type="term" value="C:extracellular region"/>
    <property type="evidence" value="ECO:0007669"/>
    <property type="project" value="TreeGrafter"/>
</dbReference>
<dbReference type="InterPro" id="IPR050969">
    <property type="entry name" value="Dev_Signal_Modulators"/>
</dbReference>
<organism evidence="7 8">
    <name type="scientific">Galemys pyrenaicus</name>
    <name type="common">Iberian desman</name>
    <name type="synonym">Pyrenean desman</name>
    <dbReference type="NCBI Taxonomy" id="202257"/>
    <lineage>
        <taxon>Eukaryota</taxon>
        <taxon>Metazoa</taxon>
        <taxon>Chordata</taxon>
        <taxon>Craniata</taxon>
        <taxon>Vertebrata</taxon>
        <taxon>Euteleostomi</taxon>
        <taxon>Mammalia</taxon>
        <taxon>Eutheria</taxon>
        <taxon>Laurasiatheria</taxon>
        <taxon>Eulipotyphla</taxon>
        <taxon>Talpidae</taxon>
        <taxon>Galemys</taxon>
    </lineage>
</organism>
<accession>A0A8J6AG47</accession>
<dbReference type="Gene3D" id="2.10.25.10">
    <property type="entry name" value="Laminin"/>
    <property type="match status" value="2"/>
</dbReference>
<sequence length="186" mass="20497">MVLGSQGRAIRGWSRPEAPRPDRPGGRLSGLQLAPVEGPALLDPTVPLYKITTFRSNFDFQPKRTLNCCVCYRPLVPEECRASVQPAQMLTSECAGLCRNGYCTPSGTCCCSAGWEGDFCRIAKCEPACRHGGVCVRPHKCLCKKGYLGPQCEQVDRNIRRVTRAGILDHIIDMTSYLLDLTSYVV</sequence>
<evidence type="ECO:0000256" key="5">
    <source>
        <dbReference type="SAM" id="MobiDB-lite"/>
    </source>
</evidence>
<proteinExistence type="predicted"/>
<evidence type="ECO:0000313" key="7">
    <source>
        <dbReference type="EMBL" id="KAG8518402.1"/>
    </source>
</evidence>
<dbReference type="InterPro" id="IPR000742">
    <property type="entry name" value="EGF"/>
</dbReference>
<gene>
    <name evidence="7" type="ORF">J0S82_014944</name>
</gene>
<feature type="disulfide bond" evidence="4">
    <location>
        <begin position="143"/>
        <end position="152"/>
    </location>
</feature>
<evidence type="ECO:0000256" key="3">
    <source>
        <dbReference type="ARBA" id="ARBA00023157"/>
    </source>
</evidence>
<dbReference type="GO" id="GO:0009986">
    <property type="term" value="C:cell surface"/>
    <property type="evidence" value="ECO:0007669"/>
    <property type="project" value="TreeGrafter"/>
</dbReference>
<evidence type="ECO:0000313" key="8">
    <source>
        <dbReference type="Proteomes" id="UP000700334"/>
    </source>
</evidence>
<dbReference type="PANTHER" id="PTHR14949:SF54">
    <property type="entry name" value="VWFD DOMAIN-CONTAINING PROTEIN"/>
    <property type="match status" value="1"/>
</dbReference>
<dbReference type="PROSITE" id="PS00022">
    <property type="entry name" value="EGF_1"/>
    <property type="match status" value="1"/>
</dbReference>
<evidence type="ECO:0000259" key="6">
    <source>
        <dbReference type="PROSITE" id="PS50026"/>
    </source>
</evidence>
<evidence type="ECO:0000256" key="1">
    <source>
        <dbReference type="ARBA" id="ARBA00022536"/>
    </source>
</evidence>
<protein>
    <submittedName>
        <fullName evidence="7">Hedgehog-interacting protein</fullName>
    </submittedName>
</protein>
<comment type="caution">
    <text evidence="7">The sequence shown here is derived from an EMBL/GenBank/DDBJ whole genome shotgun (WGS) entry which is preliminary data.</text>
</comment>
<dbReference type="PROSITE" id="PS50026">
    <property type="entry name" value="EGF_3"/>
    <property type="match status" value="1"/>
</dbReference>
<evidence type="ECO:0000256" key="4">
    <source>
        <dbReference type="PROSITE-ProRule" id="PRU00076"/>
    </source>
</evidence>
<dbReference type="AlphaFoldDB" id="A0A8J6AG47"/>
<keyword evidence="2" id="KW-0732">Signal</keyword>
<dbReference type="Proteomes" id="UP000700334">
    <property type="component" value="Unassembled WGS sequence"/>
</dbReference>
<feature type="region of interest" description="Disordered" evidence="5">
    <location>
        <begin position="1"/>
        <end position="30"/>
    </location>
</feature>
<dbReference type="PANTHER" id="PTHR14949">
    <property type="entry name" value="EGF-LIKE-DOMAIN, MULTIPLE 7, 8"/>
    <property type="match status" value="1"/>
</dbReference>
<keyword evidence="8" id="KW-1185">Reference proteome</keyword>
<dbReference type="SMART" id="SM00181">
    <property type="entry name" value="EGF"/>
    <property type="match status" value="2"/>
</dbReference>
<comment type="caution">
    <text evidence="4">Lacks conserved residue(s) required for the propagation of feature annotation.</text>
</comment>
<reference evidence="7" key="1">
    <citation type="journal article" date="2021" name="Evol. Appl.">
        <title>The genome of the Pyrenean desman and the effects of bottlenecks and inbreeding on the genomic landscape of an endangered species.</title>
        <authorList>
            <person name="Escoda L."/>
            <person name="Castresana J."/>
        </authorList>
    </citation>
    <scope>NUCLEOTIDE SEQUENCE</scope>
    <source>
        <strain evidence="7">IBE-C5619</strain>
    </source>
</reference>
<dbReference type="EMBL" id="JAGFMF010011634">
    <property type="protein sequence ID" value="KAG8518402.1"/>
    <property type="molecule type" value="Genomic_DNA"/>
</dbReference>
<name>A0A8J6AG47_GALPY</name>
<dbReference type="PROSITE" id="PS01186">
    <property type="entry name" value="EGF_2"/>
    <property type="match status" value="1"/>
</dbReference>
<keyword evidence="1 4" id="KW-0245">EGF-like domain</keyword>
<evidence type="ECO:0000256" key="2">
    <source>
        <dbReference type="ARBA" id="ARBA00022729"/>
    </source>
</evidence>
<dbReference type="OrthoDB" id="10266706at2759"/>
<keyword evidence="3 4" id="KW-1015">Disulfide bond</keyword>
<dbReference type="FunFam" id="2.10.25.10:FF:000020">
    <property type="entry name" value="Latent-transforming growth factor beta-binding protein 1"/>
    <property type="match status" value="1"/>
</dbReference>
<dbReference type="InterPro" id="IPR013111">
    <property type="entry name" value="EGF_extracell"/>
</dbReference>
<dbReference type="Pfam" id="PF07974">
    <property type="entry name" value="EGF_2"/>
    <property type="match status" value="1"/>
</dbReference>